<accession>A0ABY6HRN6</accession>
<gene>
    <name evidence="2" type="ORF">NEF87_002371</name>
</gene>
<dbReference type="EMBL" id="CP104013">
    <property type="protein sequence ID" value="UYP46086.1"/>
    <property type="molecule type" value="Genomic_DNA"/>
</dbReference>
<dbReference type="Gene3D" id="3.40.50.11590">
    <property type="match status" value="1"/>
</dbReference>
<dbReference type="Proteomes" id="UP001208689">
    <property type="component" value="Chromosome"/>
</dbReference>
<organism evidence="2 3">
    <name type="scientific">Candidatus Lokiarchaeum ossiferum</name>
    <dbReference type="NCBI Taxonomy" id="2951803"/>
    <lineage>
        <taxon>Archaea</taxon>
        <taxon>Promethearchaeati</taxon>
        <taxon>Promethearchaeota</taxon>
        <taxon>Promethearchaeia</taxon>
        <taxon>Promethearchaeales</taxon>
        <taxon>Promethearchaeaceae</taxon>
        <taxon>Candidatus Lokiarchaeum</taxon>
    </lineage>
</organism>
<evidence type="ECO:0000313" key="3">
    <source>
        <dbReference type="Proteomes" id="UP001208689"/>
    </source>
</evidence>
<dbReference type="InterPro" id="IPR007161">
    <property type="entry name" value="DUF364"/>
</dbReference>
<dbReference type="Pfam" id="PF04016">
    <property type="entry name" value="DUF364"/>
    <property type="match status" value="1"/>
</dbReference>
<dbReference type="SUPFAM" id="SSF159713">
    <property type="entry name" value="Dhaf3308-like"/>
    <property type="match status" value="1"/>
</dbReference>
<evidence type="ECO:0000259" key="1">
    <source>
        <dbReference type="Pfam" id="PF04016"/>
    </source>
</evidence>
<evidence type="ECO:0000313" key="2">
    <source>
        <dbReference type="EMBL" id="UYP46086.1"/>
    </source>
</evidence>
<keyword evidence="3" id="KW-1185">Reference proteome</keyword>
<protein>
    <recommendedName>
        <fullName evidence="1">Putative heavy-metal chelation domain-containing protein</fullName>
    </recommendedName>
</protein>
<name>A0ABY6HRN6_9ARCH</name>
<reference evidence="2" key="1">
    <citation type="submission" date="2022-09" db="EMBL/GenBank/DDBJ databases">
        <title>Actin cytoskeleton and complex cell architecture in an #Asgard archaeon.</title>
        <authorList>
            <person name="Ponce Toledo R.I."/>
            <person name="Schleper C."/>
            <person name="Rodrigues Oliveira T."/>
            <person name="Wollweber F."/>
            <person name="Xu J."/>
            <person name="Rittmann S."/>
            <person name="Klingl A."/>
            <person name="Pilhofer M."/>
        </authorList>
    </citation>
    <scope>NUCLEOTIDE SEQUENCE</scope>
    <source>
        <strain evidence="2">B-35</strain>
    </source>
</reference>
<sequence>MTIAEEFLTILHEIDAKFPFPMIKDIYIPQYSPESPEKTSFGLIQLEGGASGIIYLSLSPVYLEQAASLALDSFPGQNPFSVAQWLSHSHSSELQKALALGTINAMSSYFFDQSKLPLDFTTNSMGNFALKKTDHVGMVGFFPPLVKQLGDQKIPLTVIEKKESLVQTHPKWKVTLDPLCLKGCNKVLITSTTVLNNSLDDILKYCTSAEYIAVIGPTAGFIPDPLFDRGVDILGGSAIVDYEQLRSNFEKGLRWGTASKKYCVEKAHYLGYHYWLDKL</sequence>
<feature type="domain" description="Putative heavy-metal chelation" evidence="1">
    <location>
        <begin position="129"/>
        <end position="263"/>
    </location>
</feature>
<proteinExistence type="predicted"/>